<sequence length="261" mass="29295">MLSFGFLYRVSVQRTRCCKYRKRIVCPRNTCNRQVSTPRMSGINGGIDYTLDLSVFSPQVQENIVTIQKGVETPRELIETTKKLASYKDERILPVLVDVLGFNNPIAAKIALEAIVNFGVASKKLLVKATGAFNYAVNAYALKALGLLGFPDTFEICSHHALHGTVPNVRRAAIIAMGRLHYEETELPSVWESLSSFLSPKTDWSIRYTAIVSLESLLLRYELQAHNRKAFIDKIGEIAKSDDDLLVRCRAELALRRVTYA</sequence>
<dbReference type="Proteomes" id="UP001300502">
    <property type="component" value="Unassembled WGS sequence"/>
</dbReference>
<accession>A0AAV9IM30</accession>
<name>A0AAV9IM30_9RHOD</name>
<dbReference type="Gene3D" id="1.25.10.10">
    <property type="entry name" value="Leucine-rich Repeat Variant"/>
    <property type="match status" value="1"/>
</dbReference>
<dbReference type="Pfam" id="PF13646">
    <property type="entry name" value="HEAT_2"/>
    <property type="match status" value="1"/>
</dbReference>
<evidence type="ECO:0000313" key="1">
    <source>
        <dbReference type="EMBL" id="KAK4528409.1"/>
    </source>
</evidence>
<evidence type="ECO:0000313" key="2">
    <source>
        <dbReference type="Proteomes" id="UP001300502"/>
    </source>
</evidence>
<comment type="caution">
    <text evidence="1">The sequence shown here is derived from an EMBL/GenBank/DDBJ whole genome shotgun (WGS) entry which is preliminary data.</text>
</comment>
<dbReference type="InterPro" id="IPR011989">
    <property type="entry name" value="ARM-like"/>
</dbReference>
<reference evidence="1 2" key="1">
    <citation type="submission" date="2022-07" db="EMBL/GenBank/DDBJ databases">
        <title>Genome-wide signatures of adaptation to extreme environments.</title>
        <authorList>
            <person name="Cho C.H."/>
            <person name="Yoon H.S."/>
        </authorList>
    </citation>
    <scope>NUCLEOTIDE SEQUENCE [LARGE SCALE GENOMIC DNA]</scope>
    <source>
        <strain evidence="1 2">108.79 E11</strain>
    </source>
</reference>
<keyword evidence="2" id="KW-1185">Reference proteome</keyword>
<organism evidence="1 2">
    <name type="scientific">Galdieria yellowstonensis</name>
    <dbReference type="NCBI Taxonomy" id="3028027"/>
    <lineage>
        <taxon>Eukaryota</taxon>
        <taxon>Rhodophyta</taxon>
        <taxon>Bangiophyceae</taxon>
        <taxon>Galdieriales</taxon>
        <taxon>Galdieriaceae</taxon>
        <taxon>Galdieria</taxon>
    </lineage>
</organism>
<dbReference type="InterPro" id="IPR016024">
    <property type="entry name" value="ARM-type_fold"/>
</dbReference>
<dbReference type="SUPFAM" id="SSF48371">
    <property type="entry name" value="ARM repeat"/>
    <property type="match status" value="1"/>
</dbReference>
<protein>
    <submittedName>
        <fullName evidence="1">Uncharacterized protein</fullName>
    </submittedName>
</protein>
<dbReference type="AlphaFoldDB" id="A0AAV9IM30"/>
<dbReference type="EMBL" id="JANCYU010000064">
    <property type="protein sequence ID" value="KAK4528409.1"/>
    <property type="molecule type" value="Genomic_DNA"/>
</dbReference>
<proteinExistence type="predicted"/>
<gene>
    <name evidence="1" type="ORF">GAYE_SCF56G6351</name>
</gene>